<reference evidence="1 2" key="1">
    <citation type="submission" date="2023-05" db="EMBL/GenBank/DDBJ databases">
        <title>B98-5 Cell Line De Novo Hybrid Assembly: An Optical Mapping Approach.</title>
        <authorList>
            <person name="Kananen K."/>
            <person name="Auerbach J.A."/>
            <person name="Kautto E."/>
            <person name="Blachly J.S."/>
        </authorList>
    </citation>
    <scope>NUCLEOTIDE SEQUENCE [LARGE SCALE GENOMIC DNA]</scope>
    <source>
        <strain evidence="1">B95-8</strain>
        <tissue evidence="1">Cell line</tissue>
    </source>
</reference>
<evidence type="ECO:0008006" key="3">
    <source>
        <dbReference type="Google" id="ProtNLM"/>
    </source>
</evidence>
<name>A0ABQ9VF45_SAGOE</name>
<comment type="caution">
    <text evidence="1">The sequence shown here is derived from an EMBL/GenBank/DDBJ whole genome shotgun (WGS) entry which is preliminary data.</text>
</comment>
<keyword evidence="2" id="KW-1185">Reference proteome</keyword>
<accession>A0ABQ9VF45</accession>
<protein>
    <recommendedName>
        <fullName evidence="3">Secreted protein</fullName>
    </recommendedName>
</protein>
<proteinExistence type="predicted"/>
<sequence length="70" mass="7644">MTGSYMWQYAHTVVLATCAFRCLQSDTRPVAVGGPPPADKEDDRFFGQLMPHGVLDSAWPGMYGAPRAGR</sequence>
<gene>
    <name evidence="1" type="ORF">P7K49_012850</name>
</gene>
<evidence type="ECO:0000313" key="2">
    <source>
        <dbReference type="Proteomes" id="UP001266305"/>
    </source>
</evidence>
<organism evidence="1 2">
    <name type="scientific">Saguinus oedipus</name>
    <name type="common">Cotton-top tamarin</name>
    <name type="synonym">Oedipomidas oedipus</name>
    <dbReference type="NCBI Taxonomy" id="9490"/>
    <lineage>
        <taxon>Eukaryota</taxon>
        <taxon>Metazoa</taxon>
        <taxon>Chordata</taxon>
        <taxon>Craniata</taxon>
        <taxon>Vertebrata</taxon>
        <taxon>Euteleostomi</taxon>
        <taxon>Mammalia</taxon>
        <taxon>Eutheria</taxon>
        <taxon>Euarchontoglires</taxon>
        <taxon>Primates</taxon>
        <taxon>Haplorrhini</taxon>
        <taxon>Platyrrhini</taxon>
        <taxon>Cebidae</taxon>
        <taxon>Callitrichinae</taxon>
        <taxon>Saguinus</taxon>
    </lineage>
</organism>
<dbReference type="Proteomes" id="UP001266305">
    <property type="component" value="Unassembled WGS sequence"/>
</dbReference>
<dbReference type="EMBL" id="JASSZA010000006">
    <property type="protein sequence ID" value="KAK2107685.1"/>
    <property type="molecule type" value="Genomic_DNA"/>
</dbReference>
<evidence type="ECO:0000313" key="1">
    <source>
        <dbReference type="EMBL" id="KAK2107685.1"/>
    </source>
</evidence>